<feature type="domain" description="Endonuclease/exonuclease/phosphatase" evidence="1">
    <location>
        <begin position="14"/>
        <end position="123"/>
    </location>
</feature>
<evidence type="ECO:0000313" key="2">
    <source>
        <dbReference type="EMBL" id="CAF0811614.1"/>
    </source>
</evidence>
<protein>
    <recommendedName>
        <fullName evidence="1">Endonuclease/exonuclease/phosphatase domain-containing protein</fullName>
    </recommendedName>
</protein>
<dbReference type="Pfam" id="PF14529">
    <property type="entry name" value="Exo_endo_phos_2"/>
    <property type="match status" value="1"/>
</dbReference>
<organism evidence="2 3">
    <name type="scientific">Brachionus calyciflorus</name>
    <dbReference type="NCBI Taxonomy" id="104777"/>
    <lineage>
        <taxon>Eukaryota</taxon>
        <taxon>Metazoa</taxon>
        <taxon>Spiralia</taxon>
        <taxon>Gnathifera</taxon>
        <taxon>Rotifera</taxon>
        <taxon>Eurotatoria</taxon>
        <taxon>Monogononta</taxon>
        <taxon>Pseudotrocha</taxon>
        <taxon>Ploima</taxon>
        <taxon>Brachionidae</taxon>
        <taxon>Brachionus</taxon>
    </lineage>
</organism>
<dbReference type="InterPro" id="IPR036691">
    <property type="entry name" value="Endo/exonu/phosph_ase_sf"/>
</dbReference>
<dbReference type="SUPFAM" id="SSF56219">
    <property type="entry name" value="DNase I-like"/>
    <property type="match status" value="1"/>
</dbReference>
<reference evidence="2" key="1">
    <citation type="submission" date="2021-02" db="EMBL/GenBank/DDBJ databases">
        <authorList>
            <person name="Nowell W R."/>
        </authorList>
    </citation>
    <scope>NUCLEOTIDE SEQUENCE</scope>
    <source>
        <strain evidence="2">Ploen Becks lab</strain>
    </source>
</reference>
<evidence type="ECO:0000259" key="1">
    <source>
        <dbReference type="Pfam" id="PF14529"/>
    </source>
</evidence>
<dbReference type="OrthoDB" id="7474049at2759"/>
<dbReference type="PANTHER" id="PTHR33273:SF4">
    <property type="entry name" value="ENDONUCLEASE_EXONUCLEASE_PHOSPHATASE DOMAIN-CONTAINING PROTEIN"/>
    <property type="match status" value="1"/>
</dbReference>
<dbReference type="EMBL" id="CAJNOC010000867">
    <property type="protein sequence ID" value="CAF0811614.1"/>
    <property type="molecule type" value="Genomic_DNA"/>
</dbReference>
<dbReference type="AlphaFoldDB" id="A0A813TIS8"/>
<dbReference type="InterPro" id="IPR005135">
    <property type="entry name" value="Endo/exonuclease/phosphatase"/>
</dbReference>
<dbReference type="GO" id="GO:0003824">
    <property type="term" value="F:catalytic activity"/>
    <property type="evidence" value="ECO:0007669"/>
    <property type="project" value="InterPro"/>
</dbReference>
<gene>
    <name evidence="2" type="ORF">OXX778_LOCUS7003</name>
</gene>
<dbReference type="Proteomes" id="UP000663879">
    <property type="component" value="Unassembled WGS sequence"/>
</dbReference>
<accession>A0A813TIS8</accession>
<comment type="caution">
    <text evidence="2">The sequence shown here is derived from an EMBL/GenBank/DDBJ whole genome shotgun (WGS) entry which is preliminary data.</text>
</comment>
<proteinExistence type="predicted"/>
<keyword evidence="3" id="KW-1185">Reference proteome</keyword>
<evidence type="ECO:0000313" key="3">
    <source>
        <dbReference type="Proteomes" id="UP000663879"/>
    </source>
</evidence>
<dbReference type="Gene3D" id="3.60.10.10">
    <property type="entry name" value="Endonuclease/exonuclease/phosphatase"/>
    <property type="match status" value="1"/>
</dbReference>
<dbReference type="PANTHER" id="PTHR33273">
    <property type="entry name" value="DOMAIN-CONTAINING PROTEIN, PUTATIVE-RELATED"/>
    <property type="match status" value="1"/>
</dbReference>
<name>A0A813TIS8_9BILA</name>
<sequence>MIAIEIQNFEEKTLIISAYTPPSSKTGYIFLKEFLINYRNTTILADFNATHTSWGCNFSNTKGKKLRENLDDHNFIILNDNQPTFNKSQNVLDLAIVCCNLFEKTHNFEVLNNFKISDHWPIYFELKSCVNQNEKFKLDINALSNHLDKITFTEQKEITSIEEI</sequence>